<keyword evidence="4" id="KW-1185">Reference proteome</keyword>
<proteinExistence type="predicted"/>
<dbReference type="EMBL" id="LFYR01002228">
    <property type="protein sequence ID" value="KMZ55981.1"/>
    <property type="molecule type" value="Genomic_DNA"/>
</dbReference>
<feature type="transmembrane region" description="Helical" evidence="2">
    <location>
        <begin position="183"/>
        <end position="205"/>
    </location>
</feature>
<feature type="transmembrane region" description="Helical" evidence="2">
    <location>
        <begin position="155"/>
        <end position="177"/>
    </location>
</feature>
<feature type="transmembrane region" description="Helical" evidence="2">
    <location>
        <begin position="120"/>
        <end position="143"/>
    </location>
</feature>
<keyword evidence="2" id="KW-0812">Transmembrane</keyword>
<evidence type="ECO:0008006" key="5">
    <source>
        <dbReference type="Google" id="ProtNLM"/>
    </source>
</evidence>
<keyword evidence="2" id="KW-1133">Transmembrane helix</keyword>
<dbReference type="Pfam" id="PF20479">
    <property type="entry name" value="TMEM128"/>
    <property type="match status" value="1"/>
</dbReference>
<evidence type="ECO:0000313" key="3">
    <source>
        <dbReference type="EMBL" id="KMZ55981.1"/>
    </source>
</evidence>
<dbReference type="AlphaFoldDB" id="A0A0K9NGT1"/>
<reference evidence="4" key="1">
    <citation type="journal article" date="2016" name="Nature">
        <title>The genome of the seagrass Zostera marina reveals angiosperm adaptation to the sea.</title>
        <authorList>
            <person name="Olsen J.L."/>
            <person name="Rouze P."/>
            <person name="Verhelst B."/>
            <person name="Lin Y.-C."/>
            <person name="Bayer T."/>
            <person name="Collen J."/>
            <person name="Dattolo E."/>
            <person name="De Paoli E."/>
            <person name="Dittami S."/>
            <person name="Maumus F."/>
            <person name="Michel G."/>
            <person name="Kersting A."/>
            <person name="Lauritano C."/>
            <person name="Lohaus R."/>
            <person name="Toepel M."/>
            <person name="Tonon T."/>
            <person name="Vanneste K."/>
            <person name="Amirebrahimi M."/>
            <person name="Brakel J."/>
            <person name="Bostroem C."/>
            <person name="Chovatia M."/>
            <person name="Grimwood J."/>
            <person name="Jenkins J.W."/>
            <person name="Jueterbock A."/>
            <person name="Mraz A."/>
            <person name="Stam W.T."/>
            <person name="Tice H."/>
            <person name="Bornberg-Bauer E."/>
            <person name="Green P.J."/>
            <person name="Pearson G.A."/>
            <person name="Procaccini G."/>
            <person name="Duarte C.M."/>
            <person name="Schmutz J."/>
            <person name="Reusch T.B.H."/>
            <person name="Van de Peer Y."/>
        </authorList>
    </citation>
    <scope>NUCLEOTIDE SEQUENCE [LARGE SCALE GENOMIC DNA]</scope>
    <source>
        <strain evidence="4">cv. Finnish</strain>
    </source>
</reference>
<feature type="region of interest" description="Disordered" evidence="1">
    <location>
        <begin position="19"/>
        <end position="42"/>
    </location>
</feature>
<evidence type="ECO:0000256" key="2">
    <source>
        <dbReference type="SAM" id="Phobius"/>
    </source>
</evidence>
<protein>
    <recommendedName>
        <fullName evidence="5">Transmembrane protein</fullName>
    </recommendedName>
</protein>
<dbReference type="Proteomes" id="UP000036987">
    <property type="component" value="Unassembled WGS sequence"/>
</dbReference>
<dbReference type="PANTHER" id="PTHR31134">
    <property type="entry name" value="TRANSMEMBRANE PROTEIN 128"/>
    <property type="match status" value="1"/>
</dbReference>
<accession>A0A0K9NGT1</accession>
<gene>
    <name evidence="3" type="ORF">ZOSMA_9G00840</name>
</gene>
<organism evidence="3 4">
    <name type="scientific">Zostera marina</name>
    <name type="common">Eelgrass</name>
    <dbReference type="NCBI Taxonomy" id="29655"/>
    <lineage>
        <taxon>Eukaryota</taxon>
        <taxon>Viridiplantae</taxon>
        <taxon>Streptophyta</taxon>
        <taxon>Embryophyta</taxon>
        <taxon>Tracheophyta</taxon>
        <taxon>Spermatophyta</taxon>
        <taxon>Magnoliopsida</taxon>
        <taxon>Liliopsida</taxon>
        <taxon>Zosteraceae</taxon>
        <taxon>Zostera</taxon>
    </lineage>
</organism>
<keyword evidence="2" id="KW-0472">Membrane</keyword>
<dbReference type="OMA" id="MAFMVAS"/>
<sequence length="220" mass="24310">MGFSNLDFEAQRIENEVMSEGTPTGGMMRQRHSQSSTSGGGDVDVDVGVGVGVDFDSEDDACSSRSPSLSMAVAYKAKTWIQVLENLLWITSATFILYFGDMHSNFLFLLIWDDRIKRKVLYIAIISIFVNIGIIICATTANVSGPSKSSCQQYSLLPSAVAFITILGFLSFCLFSISLWPIWGFLTLPLLFTLFMAFMVASPYLSIGRFKPKDLVLHIN</sequence>
<comment type="caution">
    <text evidence="3">The sequence shown here is derived from an EMBL/GenBank/DDBJ whole genome shotgun (WGS) entry which is preliminary data.</text>
</comment>
<dbReference type="OrthoDB" id="58903at2759"/>
<name>A0A0K9NGT1_ZOSMR</name>
<dbReference type="InterPro" id="IPR033579">
    <property type="entry name" value="TMEM128"/>
</dbReference>
<dbReference type="PANTHER" id="PTHR31134:SF1">
    <property type="entry name" value="TRANSMEMBRANE PROTEIN 128"/>
    <property type="match status" value="1"/>
</dbReference>
<evidence type="ECO:0000256" key="1">
    <source>
        <dbReference type="SAM" id="MobiDB-lite"/>
    </source>
</evidence>
<feature type="transmembrane region" description="Helical" evidence="2">
    <location>
        <begin position="80"/>
        <end position="100"/>
    </location>
</feature>
<evidence type="ECO:0000313" key="4">
    <source>
        <dbReference type="Proteomes" id="UP000036987"/>
    </source>
</evidence>